<dbReference type="AlphaFoldDB" id="A0A381PMN5"/>
<evidence type="ECO:0000256" key="1">
    <source>
        <dbReference type="ARBA" id="ARBA00001931"/>
    </source>
</evidence>
<evidence type="ECO:0000313" key="6">
    <source>
        <dbReference type="EMBL" id="SUZ68210.1"/>
    </source>
</evidence>
<keyword evidence="3" id="KW-0560">Oxidoreductase</keyword>
<dbReference type="InterPro" id="IPR011047">
    <property type="entry name" value="Quinoprotein_ADH-like_sf"/>
</dbReference>
<dbReference type="InterPro" id="IPR018391">
    <property type="entry name" value="PQQ_b-propeller_rpt"/>
</dbReference>
<proteinExistence type="inferred from homology"/>
<dbReference type="SMART" id="SM00564">
    <property type="entry name" value="PQQ"/>
    <property type="match status" value="6"/>
</dbReference>
<feature type="region of interest" description="Disordered" evidence="4">
    <location>
        <begin position="374"/>
        <end position="402"/>
    </location>
</feature>
<evidence type="ECO:0000259" key="5">
    <source>
        <dbReference type="Pfam" id="PF01011"/>
    </source>
</evidence>
<evidence type="ECO:0000256" key="4">
    <source>
        <dbReference type="SAM" id="MobiDB-lite"/>
    </source>
</evidence>
<dbReference type="InterPro" id="IPR002372">
    <property type="entry name" value="PQQ_rpt_dom"/>
</dbReference>
<evidence type="ECO:0000256" key="2">
    <source>
        <dbReference type="ARBA" id="ARBA00008156"/>
    </source>
</evidence>
<dbReference type="EMBL" id="UINC01001033">
    <property type="protein sequence ID" value="SUZ68210.1"/>
    <property type="molecule type" value="Genomic_DNA"/>
</dbReference>
<evidence type="ECO:0000256" key="3">
    <source>
        <dbReference type="ARBA" id="ARBA00023002"/>
    </source>
</evidence>
<reference evidence="6" key="1">
    <citation type="submission" date="2018-05" db="EMBL/GenBank/DDBJ databases">
        <authorList>
            <person name="Lanie J.A."/>
            <person name="Ng W.-L."/>
            <person name="Kazmierczak K.M."/>
            <person name="Andrzejewski T.M."/>
            <person name="Davidsen T.M."/>
            <person name="Wayne K.J."/>
            <person name="Tettelin H."/>
            <person name="Glass J.I."/>
            <person name="Rusch D."/>
            <person name="Podicherti R."/>
            <person name="Tsui H.-C.T."/>
            <person name="Winkler M.E."/>
        </authorList>
    </citation>
    <scope>NUCLEOTIDE SEQUENCE</scope>
</reference>
<sequence>MEQRSLSALAVFACLLLPSVLPAQGTANGEWHVYGGDAAHTRYTPLDQIDASNASDLEIVWRWNARNFGPNPFAQTQATPLMINGVLYATAGRRRSVVAIDPGTGETLWTWRMDEGERLRAAPRPNSGRGVAYWEDPDGNGRILVVTPGYHLVALDADTGYEVESFGEQGTVDLMEDHRARDGIDMVGSIGASSTAAVVGDVIVVGSAHHVGARPPSRVNTPGDVRGYDAATGNLLWTFHTIPEPGELGVDTWENDSWSYTGNAAVWAQISHDPETGFVYLPTEAPTGDYYGGHRHGNNLFSTSIVCLDSKTGERVWHFQTIHHDIWDWDNPSAPILADLVIDGVERKIVALITKQGFVFVFDRLTGDPIWPIEERPVPQTDTPGEWTSPTQPFPTKPSPFDRQGFSEDDLIDFTPEIRARAAEVASQYRMGPIYAPPSLANHPDGTKGMLSLPTSTGGSNWEGGALDPETGHLYVGSYTRAAVLGLVEGGNRSDMDYIRGGGGAQVAPGVSIVKPPWGRITAIDLTTGEHAWMIANGDTRPRIAEALGLELADLPRTGKPSRAGLLVTSTLLFAGEGISGDPVFRAHDKATGSILAEIEIPGTQVGLPMSYMYEGKQYVVVAIGSRGQPAEIIALALPD</sequence>
<dbReference type="SUPFAM" id="SSF50998">
    <property type="entry name" value="Quinoprotein alcohol dehydrogenase-like"/>
    <property type="match status" value="1"/>
</dbReference>
<protein>
    <recommendedName>
        <fullName evidence="5">Pyrrolo-quinoline quinone repeat domain-containing protein</fullName>
    </recommendedName>
</protein>
<organism evidence="6">
    <name type="scientific">marine metagenome</name>
    <dbReference type="NCBI Taxonomy" id="408172"/>
    <lineage>
        <taxon>unclassified sequences</taxon>
        <taxon>metagenomes</taxon>
        <taxon>ecological metagenomes</taxon>
    </lineage>
</organism>
<feature type="domain" description="Pyrrolo-quinoline quinone repeat" evidence="5">
    <location>
        <begin position="31"/>
        <end position="620"/>
    </location>
</feature>
<feature type="compositionally biased region" description="Polar residues" evidence="4">
    <location>
        <begin position="380"/>
        <end position="391"/>
    </location>
</feature>
<gene>
    <name evidence="6" type="ORF">METZ01_LOCUS21064</name>
</gene>
<dbReference type="PANTHER" id="PTHR32303">
    <property type="entry name" value="QUINOPROTEIN ALCOHOL DEHYDROGENASE (CYTOCHROME C)"/>
    <property type="match status" value="1"/>
</dbReference>
<comment type="similarity">
    <text evidence="2">Belongs to the bacterial PQQ dehydrogenase family.</text>
</comment>
<dbReference type="Pfam" id="PF01011">
    <property type="entry name" value="PQQ"/>
    <property type="match status" value="1"/>
</dbReference>
<dbReference type="PANTHER" id="PTHR32303:SF4">
    <property type="entry name" value="QUINOPROTEIN GLUCOSE DEHYDROGENASE"/>
    <property type="match status" value="1"/>
</dbReference>
<accession>A0A381PMN5</accession>
<dbReference type="GO" id="GO:0016491">
    <property type="term" value="F:oxidoreductase activity"/>
    <property type="evidence" value="ECO:0007669"/>
    <property type="project" value="UniProtKB-KW"/>
</dbReference>
<comment type="cofactor">
    <cofactor evidence="1">
        <name>pyrroloquinoline quinone</name>
        <dbReference type="ChEBI" id="CHEBI:58442"/>
    </cofactor>
</comment>
<name>A0A381PMN5_9ZZZZ</name>
<dbReference type="Gene3D" id="2.140.10.10">
    <property type="entry name" value="Quinoprotein alcohol dehydrogenase-like superfamily"/>
    <property type="match status" value="2"/>
</dbReference>